<comment type="caution">
    <text evidence="1">The sequence shown here is derived from an EMBL/GenBank/DDBJ whole genome shotgun (WGS) entry which is preliminary data.</text>
</comment>
<organism evidence="1 2">
    <name type="scientific">Gossypium trilobum</name>
    <dbReference type="NCBI Taxonomy" id="34281"/>
    <lineage>
        <taxon>Eukaryota</taxon>
        <taxon>Viridiplantae</taxon>
        <taxon>Streptophyta</taxon>
        <taxon>Embryophyta</taxon>
        <taxon>Tracheophyta</taxon>
        <taxon>Spermatophyta</taxon>
        <taxon>Magnoliopsida</taxon>
        <taxon>eudicotyledons</taxon>
        <taxon>Gunneridae</taxon>
        <taxon>Pentapetalae</taxon>
        <taxon>rosids</taxon>
        <taxon>malvids</taxon>
        <taxon>Malvales</taxon>
        <taxon>Malvaceae</taxon>
        <taxon>Malvoideae</taxon>
        <taxon>Gossypium</taxon>
    </lineage>
</organism>
<keyword evidence="2" id="KW-1185">Reference proteome</keyword>
<sequence length="40" mass="4868">MRSFVKVKWVNVLKYRYRRNTEIPNRREGDVDILNGNDNT</sequence>
<dbReference type="AlphaFoldDB" id="A0A7J9EYQ5"/>
<proteinExistence type="predicted"/>
<evidence type="ECO:0000313" key="2">
    <source>
        <dbReference type="Proteomes" id="UP000593568"/>
    </source>
</evidence>
<protein>
    <submittedName>
        <fullName evidence="1">Uncharacterized protein</fullName>
    </submittedName>
</protein>
<dbReference type="EMBL" id="JABEZW010000010">
    <property type="protein sequence ID" value="MBA0778031.1"/>
    <property type="molecule type" value="Genomic_DNA"/>
</dbReference>
<accession>A0A7J9EYQ5</accession>
<evidence type="ECO:0000313" key="1">
    <source>
        <dbReference type="EMBL" id="MBA0778031.1"/>
    </source>
</evidence>
<gene>
    <name evidence="1" type="ORF">Gotri_005964</name>
</gene>
<name>A0A7J9EYQ5_9ROSI</name>
<dbReference type="Proteomes" id="UP000593568">
    <property type="component" value="Unassembled WGS sequence"/>
</dbReference>
<reference evidence="1 2" key="1">
    <citation type="journal article" date="2019" name="Genome Biol. Evol.">
        <title>Insights into the evolution of the New World diploid cottons (Gossypium, subgenus Houzingenia) based on genome sequencing.</title>
        <authorList>
            <person name="Grover C.E."/>
            <person name="Arick M.A. 2nd"/>
            <person name="Thrash A."/>
            <person name="Conover J.L."/>
            <person name="Sanders W.S."/>
            <person name="Peterson D.G."/>
            <person name="Frelichowski J.E."/>
            <person name="Scheffler J.A."/>
            <person name="Scheffler B.E."/>
            <person name="Wendel J.F."/>
        </authorList>
    </citation>
    <scope>NUCLEOTIDE SEQUENCE [LARGE SCALE GENOMIC DNA]</scope>
    <source>
        <strain evidence="1">8</strain>
        <tissue evidence="1">Leaf</tissue>
    </source>
</reference>